<evidence type="ECO:0000313" key="5">
    <source>
        <dbReference type="Proteomes" id="UP000035368"/>
    </source>
</evidence>
<dbReference type="NCBIfam" id="TIGR03769">
    <property type="entry name" value="P_ac_wall_RPT"/>
    <property type="match status" value="1"/>
</dbReference>
<dbReference type="PATRIC" id="fig|1050174.4.peg.2292"/>
<dbReference type="KEGG" id="cei:CEPID_11355"/>
<dbReference type="Proteomes" id="UP000035368">
    <property type="component" value="Chromosome"/>
</dbReference>
<keyword evidence="2" id="KW-1133">Transmembrane helix</keyword>
<keyword evidence="3" id="KW-0732">Signal</keyword>
<name>A0A0G3GU73_9CORY</name>
<evidence type="ECO:0000256" key="1">
    <source>
        <dbReference type="SAM" id="MobiDB-lite"/>
    </source>
</evidence>
<feature type="compositionally biased region" description="Low complexity" evidence="1">
    <location>
        <begin position="332"/>
        <end position="372"/>
    </location>
</feature>
<feature type="chain" id="PRO_5002554809" evidence="3">
    <location>
        <begin position="34"/>
        <end position="483"/>
    </location>
</feature>
<dbReference type="RefSeq" id="WP_047240996.1">
    <property type="nucleotide sequence ID" value="NZ_CP011541.1"/>
</dbReference>
<reference evidence="4 5" key="1">
    <citation type="submission" date="2015-05" db="EMBL/GenBank/DDBJ databases">
        <title>Complete genome sequence of Corynebacterium epidermidicanis DSM 45586, isolated from the skin of a dog suffering from pruritus.</title>
        <authorList>
            <person name="Ruckert C."/>
            <person name="Albersmeier A."/>
            <person name="Winkler A."/>
            <person name="Tauch A."/>
        </authorList>
    </citation>
    <scope>NUCLEOTIDE SEQUENCE [LARGE SCALE GENOMIC DNA]</scope>
    <source>
        <strain evidence="4 5">DSM 45586</strain>
    </source>
</reference>
<proteinExistence type="predicted"/>
<gene>
    <name evidence="4" type="ORF">CEPID_11355</name>
</gene>
<keyword evidence="5" id="KW-1185">Reference proteome</keyword>
<dbReference type="PROSITE" id="PS51257">
    <property type="entry name" value="PROKAR_LIPOPROTEIN"/>
    <property type="match status" value="1"/>
</dbReference>
<keyword evidence="2" id="KW-0472">Membrane</keyword>
<dbReference type="InterPro" id="IPR022435">
    <property type="entry name" value="Surface-anchored_actinobac"/>
</dbReference>
<protein>
    <submittedName>
        <fullName evidence="4">Actinobacterial surface-anchored protein domain</fullName>
    </submittedName>
</protein>
<feature type="signal peptide" evidence="3">
    <location>
        <begin position="1"/>
        <end position="33"/>
    </location>
</feature>
<evidence type="ECO:0000256" key="3">
    <source>
        <dbReference type="SAM" id="SignalP"/>
    </source>
</evidence>
<feature type="region of interest" description="Disordered" evidence="1">
    <location>
        <begin position="284"/>
        <end position="401"/>
    </location>
</feature>
<organism evidence="4 5">
    <name type="scientific">Corynebacterium epidermidicanis</name>
    <dbReference type="NCBI Taxonomy" id="1050174"/>
    <lineage>
        <taxon>Bacteria</taxon>
        <taxon>Bacillati</taxon>
        <taxon>Actinomycetota</taxon>
        <taxon>Actinomycetes</taxon>
        <taxon>Mycobacteriales</taxon>
        <taxon>Corynebacteriaceae</taxon>
        <taxon>Corynebacterium</taxon>
    </lineage>
</organism>
<dbReference type="NCBIfam" id="NF038134">
    <property type="entry name" value="choice_anch_M"/>
    <property type="match status" value="1"/>
</dbReference>
<keyword evidence="2" id="KW-0812">Transmembrane</keyword>
<accession>A0A0G3GU73</accession>
<dbReference type="OrthoDB" id="4424311at2"/>
<dbReference type="AlphaFoldDB" id="A0A0G3GU73"/>
<feature type="compositionally biased region" description="Polar residues" evidence="1">
    <location>
        <begin position="307"/>
        <end position="324"/>
    </location>
</feature>
<evidence type="ECO:0000313" key="4">
    <source>
        <dbReference type="EMBL" id="AKK04100.1"/>
    </source>
</evidence>
<dbReference type="STRING" id="1050174.CEPID_11355"/>
<feature type="transmembrane region" description="Helical" evidence="2">
    <location>
        <begin position="435"/>
        <end position="457"/>
    </location>
</feature>
<evidence type="ECO:0000256" key="2">
    <source>
        <dbReference type="SAM" id="Phobius"/>
    </source>
</evidence>
<dbReference type="EMBL" id="CP011541">
    <property type="protein sequence ID" value="AKK04100.1"/>
    <property type="molecule type" value="Genomic_DNA"/>
</dbReference>
<sequence length="483" mass="49310">MSRVRRLAAWATAASLACCASPVISTPMVPAFAASSTTQSSANNANIAGQVKQILSATNPSTIIRSGHQDMALIGNSDSPQVLMRNDDDQQEYSSGSFAYAVADSALIPDPLDIPELHSSTDGQVWLLPQTQDENLPWQGFSTESFDYGSLGAEGVRVRISEFAGPGQMLSAHQNLGSLTVNLDSSDPSSSLHYPATAHDHMNFFFTAPGAYRVTYRFSATGISGASLEQDLVAYYLVGDEAIVAAADVMAAGGATHSDPGAERIGLLLGGGMLAWKVAQLLGNHSEPKPENPKVESPAGKMKATAETPSASGSPSRVQVQQDSKPVAGSDPAEATQPAGGAPGAPTAGPRSSGAQQAAGAKPAQGTTAGKTQAEGQKKAVKGASTSTPKPAPKGSIPDATTQPLAAVAPQPEPARASSDVAPASLTEQLTAGGWLAGFVLGIGVMALLGGLGLFIATAVTLRRFPRPADESVSDDPAADEVS</sequence>